<dbReference type="Proteomes" id="UP000294664">
    <property type="component" value="Unassembled WGS sequence"/>
</dbReference>
<gene>
    <name evidence="2" type="ORF">EDC64_112154</name>
</gene>
<dbReference type="EMBL" id="SMAI01000012">
    <property type="protein sequence ID" value="TCT02715.1"/>
    <property type="molecule type" value="Genomic_DNA"/>
</dbReference>
<evidence type="ECO:0000313" key="2">
    <source>
        <dbReference type="EMBL" id="TCT02715.1"/>
    </source>
</evidence>
<dbReference type="InterPro" id="IPR029045">
    <property type="entry name" value="ClpP/crotonase-like_dom_sf"/>
</dbReference>
<dbReference type="AlphaFoldDB" id="A0A4R3LVK1"/>
<keyword evidence="1" id="KW-0472">Membrane</keyword>
<evidence type="ECO:0008006" key="4">
    <source>
        <dbReference type="Google" id="ProtNLM"/>
    </source>
</evidence>
<reference evidence="2 3" key="1">
    <citation type="submission" date="2019-03" db="EMBL/GenBank/DDBJ databases">
        <title>Genomic Encyclopedia of Type Strains, Phase IV (KMG-IV): sequencing the most valuable type-strain genomes for metagenomic binning, comparative biology and taxonomic classification.</title>
        <authorList>
            <person name="Goeker M."/>
        </authorList>
    </citation>
    <scope>NUCLEOTIDE SEQUENCE [LARGE SCALE GENOMIC DNA]</scope>
    <source>
        <strain evidence="2 3">DSM 9035</strain>
    </source>
</reference>
<comment type="caution">
    <text evidence="2">The sequence shown here is derived from an EMBL/GenBank/DDBJ whole genome shotgun (WGS) entry which is preliminary data.</text>
</comment>
<sequence length="248" mass="26607">MPVPTLRATLKNWRTRPDDAILSLVFAGLLALTGAMLAQDGARFAREAGLTPATFSNLPGMIPDFEGPNPDLPDTDPGSGPEMTFELRADGRLYATGSILPGAAKALAAELEKRGGYVRTVVLDSPGGAVQEALAMGRMIRDKGYATEVPDNGRCASSCPLVFAGGVERRAGRDAALGVHQVYAAAQPSGRDLPESMARAQRISAACQRHLRDMGVDLEVWVHAMETPREKLFFFSPEEMRRLKLTTG</sequence>
<keyword evidence="3" id="KW-1185">Reference proteome</keyword>
<keyword evidence="1" id="KW-1133">Transmembrane helix</keyword>
<dbReference type="SUPFAM" id="SSF52096">
    <property type="entry name" value="ClpP/crotonase"/>
    <property type="match status" value="1"/>
</dbReference>
<name>A0A4R3LVK1_9HYPH</name>
<feature type="transmembrane region" description="Helical" evidence="1">
    <location>
        <begin position="20"/>
        <end position="38"/>
    </location>
</feature>
<keyword evidence="1" id="KW-0812">Transmembrane</keyword>
<evidence type="ECO:0000313" key="3">
    <source>
        <dbReference type="Proteomes" id="UP000294664"/>
    </source>
</evidence>
<proteinExistence type="predicted"/>
<dbReference type="RefSeq" id="WP_132033869.1">
    <property type="nucleotide sequence ID" value="NZ_SMAI01000012.1"/>
</dbReference>
<organism evidence="2 3">
    <name type="scientific">Aquabacter spiritensis</name>
    <dbReference type="NCBI Taxonomy" id="933073"/>
    <lineage>
        <taxon>Bacteria</taxon>
        <taxon>Pseudomonadati</taxon>
        <taxon>Pseudomonadota</taxon>
        <taxon>Alphaproteobacteria</taxon>
        <taxon>Hyphomicrobiales</taxon>
        <taxon>Xanthobacteraceae</taxon>
        <taxon>Aquabacter</taxon>
    </lineage>
</organism>
<dbReference type="Gene3D" id="3.90.226.10">
    <property type="entry name" value="2-enoyl-CoA Hydratase, Chain A, domain 1"/>
    <property type="match status" value="1"/>
</dbReference>
<accession>A0A4R3LVK1</accession>
<evidence type="ECO:0000256" key="1">
    <source>
        <dbReference type="SAM" id="Phobius"/>
    </source>
</evidence>
<dbReference type="OrthoDB" id="5936191at2"/>
<protein>
    <recommendedName>
        <fullName evidence="4">Periplasmic protein</fullName>
    </recommendedName>
</protein>